<organism evidence="10 11">
    <name type="scientific">Tenebrio molitor</name>
    <name type="common">Yellow mealworm beetle</name>
    <dbReference type="NCBI Taxonomy" id="7067"/>
    <lineage>
        <taxon>Eukaryota</taxon>
        <taxon>Metazoa</taxon>
        <taxon>Ecdysozoa</taxon>
        <taxon>Arthropoda</taxon>
        <taxon>Hexapoda</taxon>
        <taxon>Insecta</taxon>
        <taxon>Pterygota</taxon>
        <taxon>Neoptera</taxon>
        <taxon>Endopterygota</taxon>
        <taxon>Coleoptera</taxon>
        <taxon>Polyphaga</taxon>
        <taxon>Cucujiformia</taxon>
        <taxon>Tenebrionidae</taxon>
        <taxon>Tenebrio</taxon>
    </lineage>
</organism>
<dbReference type="Gene3D" id="3.40.50.2000">
    <property type="entry name" value="Glycogen Phosphorylase B"/>
    <property type="match status" value="2"/>
</dbReference>
<reference evidence="10" key="1">
    <citation type="journal article" date="2020" name="J Insects Food Feed">
        <title>The yellow mealworm (Tenebrio molitor) genome: a resource for the emerging insects as food and feed industry.</title>
        <authorList>
            <person name="Eriksson T."/>
            <person name="Andere A."/>
            <person name="Kelstrup H."/>
            <person name="Emery V."/>
            <person name="Picard C."/>
        </authorList>
    </citation>
    <scope>NUCLEOTIDE SEQUENCE</scope>
    <source>
        <strain evidence="10">Stoneville</strain>
        <tissue evidence="10">Whole head</tissue>
    </source>
</reference>
<evidence type="ECO:0000256" key="5">
    <source>
        <dbReference type="ARBA" id="ARBA00022679"/>
    </source>
</evidence>
<dbReference type="FunFam" id="3.40.50.2000:FF:000148">
    <property type="entry name" value="Phosphatidylinositol N-acetylglucosaminyltransferase subunit A"/>
    <property type="match status" value="1"/>
</dbReference>
<dbReference type="Gene3D" id="2.30.29.30">
    <property type="entry name" value="Pleckstrin-homology domain (PH domain)/Phosphotyrosine-binding domain (PTB)"/>
    <property type="match status" value="1"/>
</dbReference>
<dbReference type="InterPro" id="IPR039507">
    <property type="entry name" value="PIG-A/GPI3"/>
</dbReference>
<feature type="compositionally biased region" description="Basic and acidic residues" evidence="8">
    <location>
        <begin position="869"/>
        <end position="878"/>
    </location>
</feature>
<dbReference type="InterPro" id="IPR011993">
    <property type="entry name" value="PH-like_dom_sf"/>
</dbReference>
<feature type="region of interest" description="Disordered" evidence="8">
    <location>
        <begin position="281"/>
        <end position="302"/>
    </location>
</feature>
<dbReference type="GO" id="GO:0017176">
    <property type="term" value="F:phosphatidylinositol N-acetylglucosaminyltransferase activity"/>
    <property type="evidence" value="ECO:0007669"/>
    <property type="project" value="UniProtKB-EC"/>
</dbReference>
<dbReference type="EC" id="2.4.1.198" evidence="2"/>
<dbReference type="FunFam" id="3.40.50.2000:FF:000026">
    <property type="entry name" value="Phosphatidylinositol N-acetylglucosaminyltransferase subunit A"/>
    <property type="match status" value="1"/>
</dbReference>
<dbReference type="PANTHER" id="PTHR45871:SF1">
    <property type="entry name" value="PHOSPHATIDYLINOSITOL N-ACETYLGLUCOSAMINYLTRANSFERASE SUBUNIT A"/>
    <property type="match status" value="1"/>
</dbReference>
<dbReference type="Pfam" id="PF00534">
    <property type="entry name" value="Glycos_transf_1"/>
    <property type="match status" value="1"/>
</dbReference>
<dbReference type="UniPathway" id="UPA00196"/>
<evidence type="ECO:0000256" key="8">
    <source>
        <dbReference type="SAM" id="MobiDB-lite"/>
    </source>
</evidence>
<evidence type="ECO:0000256" key="1">
    <source>
        <dbReference type="ARBA" id="ARBA00004687"/>
    </source>
</evidence>
<dbReference type="InterPro" id="IPR013234">
    <property type="entry name" value="PIGA_GPI_anchor_biosynthesis"/>
</dbReference>
<dbReference type="InterPro" id="IPR001849">
    <property type="entry name" value="PH_domain"/>
</dbReference>
<reference evidence="10" key="2">
    <citation type="submission" date="2021-08" db="EMBL/GenBank/DDBJ databases">
        <authorList>
            <person name="Eriksson T."/>
        </authorList>
    </citation>
    <scope>NUCLEOTIDE SEQUENCE</scope>
    <source>
        <strain evidence="10">Stoneville</strain>
        <tissue evidence="10">Whole head</tissue>
    </source>
</reference>
<dbReference type="Proteomes" id="UP000719412">
    <property type="component" value="Unassembled WGS sequence"/>
</dbReference>
<keyword evidence="4" id="KW-0328">Glycosyltransferase</keyword>
<evidence type="ECO:0000259" key="9">
    <source>
        <dbReference type="SMART" id="SM00233"/>
    </source>
</evidence>
<evidence type="ECO:0000313" key="10">
    <source>
        <dbReference type="EMBL" id="KAH0819663.1"/>
    </source>
</evidence>
<feature type="coiled-coil region" evidence="7">
    <location>
        <begin position="1168"/>
        <end position="1241"/>
    </location>
</feature>
<evidence type="ECO:0000313" key="11">
    <source>
        <dbReference type="Proteomes" id="UP000719412"/>
    </source>
</evidence>
<protein>
    <recommendedName>
        <fullName evidence="2">phosphatidylinositol N-acetylglucosaminyltransferase</fullName>
        <ecNumber evidence="2">2.4.1.198</ecNumber>
    </recommendedName>
    <alternativeName>
        <fullName evidence="6">GlcNAc-PI synthesis protein</fullName>
    </alternativeName>
</protein>
<dbReference type="Pfam" id="PF15070">
    <property type="entry name" value="GOLGA2L5"/>
    <property type="match status" value="1"/>
</dbReference>
<evidence type="ECO:0000256" key="7">
    <source>
        <dbReference type="SAM" id="Coils"/>
    </source>
</evidence>
<evidence type="ECO:0000256" key="2">
    <source>
        <dbReference type="ARBA" id="ARBA00012420"/>
    </source>
</evidence>
<feature type="coiled-coil region" evidence="7">
    <location>
        <begin position="1272"/>
        <end position="1379"/>
    </location>
</feature>
<name>A0A8J6HU55_TENMO</name>
<gene>
    <name evidence="10" type="ORF">GEV33_003128</name>
</gene>
<dbReference type="CDD" id="cd13244">
    <property type="entry name" value="PH_PLEKHG5_G6"/>
    <property type="match status" value="1"/>
</dbReference>
<dbReference type="SUPFAM" id="SSF53756">
    <property type="entry name" value="UDP-Glycosyltransferase/glycogen phosphorylase"/>
    <property type="match status" value="1"/>
</dbReference>
<dbReference type="PANTHER" id="PTHR45871">
    <property type="entry name" value="N-ACETYLGLUCOSAMINYL-PHOSPHATIDYLINOSITOL BIOSYNTHETIC PROTEIN"/>
    <property type="match status" value="1"/>
</dbReference>
<feature type="region of interest" description="Disordered" evidence="8">
    <location>
        <begin position="869"/>
        <end position="889"/>
    </location>
</feature>
<dbReference type="Pfam" id="PF08288">
    <property type="entry name" value="PIGA"/>
    <property type="match status" value="1"/>
</dbReference>
<accession>A0A8J6HU55</accession>
<feature type="coiled-coil region" evidence="7">
    <location>
        <begin position="977"/>
        <end position="1018"/>
    </location>
</feature>
<dbReference type="GO" id="GO:0006506">
    <property type="term" value="P:GPI anchor biosynthetic process"/>
    <property type="evidence" value="ECO:0007669"/>
    <property type="project" value="UniProtKB-UniPathway"/>
</dbReference>
<evidence type="ECO:0000256" key="3">
    <source>
        <dbReference type="ARBA" id="ARBA00022502"/>
    </source>
</evidence>
<dbReference type="InterPro" id="IPR001296">
    <property type="entry name" value="Glyco_trans_1"/>
</dbReference>
<dbReference type="GO" id="GO:0000506">
    <property type="term" value="C:glycosylphosphatidylinositol-N-acetylglucosaminyltransferase (GPI-GnT) complex"/>
    <property type="evidence" value="ECO:0007669"/>
    <property type="project" value="InterPro"/>
</dbReference>
<comment type="caution">
    <text evidence="10">The sequence shown here is derived from an EMBL/GenBank/DDBJ whole genome shotgun (WGS) entry which is preliminary data.</text>
</comment>
<dbReference type="SMART" id="SM00233">
    <property type="entry name" value="PH"/>
    <property type="match status" value="1"/>
</dbReference>
<comment type="pathway">
    <text evidence="1">Glycolipid biosynthesis; glycosylphosphatidylinositol-anchor biosynthesis.</text>
</comment>
<dbReference type="InterPro" id="IPR043976">
    <property type="entry name" value="GOLGA_cons_dom"/>
</dbReference>
<keyword evidence="11" id="KW-1185">Reference proteome</keyword>
<keyword evidence="7" id="KW-0175">Coiled coil</keyword>
<feature type="coiled-coil region" evidence="7">
    <location>
        <begin position="1415"/>
        <end position="1500"/>
    </location>
</feature>
<sequence length="1511" mass="170417">MLNCPAERKRHLLLEGDLKLKDSGASKLEVHCFLLTDMLLICKPSTKKGGATMRVVRQPYLVDRLVISELQRETPSLAVVYKNEFDMAVAAFILQNNDSKKLKGWKDGIAKAQALYAQAKQMTFVPDEQSLDVDYGLECNLESDYHSLQLAPRSPLATSSRASRVSSLAHSHSGSVEMNDQSSVGSAKEQSRGVSIENENRTGSISSDEGVQPLPPDKSPVTQKNSFKSRFFGKTPNTLSVQPFGSLGQSLPNLTLGSPNVGSLSLTLNQNTLSVPNNKNGSHLLSPTHRGISYPPPSPTRGNLRRGLAISQSKNPPLIKTRHINSTATTSQQIPASFDFDVPVIAGVSSQSEDQCESFSRGHHRQAMKRIYRNDKRYHTAGVVDDIKVKSNRVRFPCVNEVMVSDFFFPNMGGVEEHIYNLSQCLILEGHKVVIMTHSYGDCIGIRYKTNGLKVYYLPIRVFYNQSILPTMICNVPLIRYVFIREQIEIIHGHSAFSALAHEAMLVGNLMGLKTVFTDHSLFGFADASAVITNKLLQLSLADCNHWICVSHTGKENTVLRSKVSSKRVSVIPNAVDTCAFTPDPSRRSKKYITIVVVSRLVYRKGVDLTAQIISEMCKKYKNVNFLIAGDGPKRGLLEEIRERQGLHDRVTLLGSLEHSEVRDVLIQGHIFLNTSLTEAYCMAIVEAVSCGLQVVSTKVGGIPEVLPEDLIYLTEPNVPALIKGLETAIDDLKNTKVLCPYECNLRIRNYYNWENVSKRTEIVYQKVIQERGKTLQQQLWSDNVESSSTSREQTPVENVTDVVQVQDAPSDQTPLPTYFNNVNYNNGYQQPAAFFDTFTQSNENGNFYSVPANPVMSSYFNSGLVEESENRQVEPESHQTVASEVDSPNKLPEEVVAAEDPKENTVEDNKTSEEISNFQDFDTVKLDPSPVQLSSVESLRQLSDQMAELINPNSEFMPSTIESQWELRNQELAGLLDQEKIRTEELSATLREYQAKLSQLEAELKDKELNTDTKIERESSILREELQCHVQTVGILVAEKTELTANLSQFQLAAKQRTAECEELQGRLKTSRSRVADLEREVALLKNDKFQLDSLEKVQNSELEKLRKEHQLAREEKDELMQDLLEVREKLKSSSENNLVFQQQIGELSNQLSMANIKIQQLTAGELDQVSGQVEQLTQEKFALEKQVADLTHTVKTLSKEREESSLQYQQYAQQLNAQLSNLAGRLEQLQKENESLSMQEQNRIKHIGELEKQLQNIQNDHVNFAVQRNHGETRAELDAALELVERLKTENTELQEDSVRVTNEKEMLLKDLEAKAESVRELEGLVEELRRNQPDNAKLLATMESDKVAAARAVSQNTELKKQMESMEEVFVKVNNDKMDLTEKLTAEQRNNKDLFDKLQKTELHLQTLADAIEIKDKELSHLRDNSMELNKQMLQSEQLTDRLRHYEAQDHGSHSLQNELQEARQVIAKLTDEINQMKENNAETHTLSNEINQLKENNAEIWNRRTGS</sequence>
<feature type="domain" description="PH" evidence="9">
    <location>
        <begin position="12"/>
        <end position="116"/>
    </location>
</feature>
<proteinExistence type="predicted"/>
<keyword evidence="3" id="KW-0337">GPI-anchor biosynthesis</keyword>
<keyword evidence="5" id="KW-0808">Transferase</keyword>
<evidence type="ECO:0000256" key="6">
    <source>
        <dbReference type="ARBA" id="ARBA00032160"/>
    </source>
</evidence>
<feature type="region of interest" description="Disordered" evidence="8">
    <location>
        <begin position="159"/>
        <end position="235"/>
    </location>
</feature>
<dbReference type="EMBL" id="JABDTM020014015">
    <property type="protein sequence ID" value="KAH0819663.1"/>
    <property type="molecule type" value="Genomic_DNA"/>
</dbReference>
<evidence type="ECO:0000256" key="4">
    <source>
        <dbReference type="ARBA" id="ARBA00022676"/>
    </source>
</evidence>
<dbReference type="CDD" id="cd03796">
    <property type="entry name" value="GT4_PIG-A-like"/>
    <property type="match status" value="1"/>
</dbReference>
<feature type="coiled-coil region" evidence="7">
    <location>
        <begin position="1062"/>
        <end position="1138"/>
    </location>
</feature>
<feature type="compositionally biased region" description="Polar residues" evidence="8">
    <location>
        <begin position="159"/>
        <end position="185"/>
    </location>
</feature>
<dbReference type="SUPFAM" id="SSF50729">
    <property type="entry name" value="PH domain-like"/>
    <property type="match status" value="1"/>
</dbReference>